<dbReference type="InterPro" id="IPR050471">
    <property type="entry name" value="AB_hydrolase"/>
</dbReference>
<gene>
    <name evidence="2" type="ORF">AWB78_01698</name>
</gene>
<name>A0A158AJG5_9BURK</name>
<dbReference type="PANTHER" id="PTHR43433">
    <property type="entry name" value="HYDROLASE, ALPHA/BETA FOLD FAMILY PROTEIN"/>
    <property type="match status" value="1"/>
</dbReference>
<reference evidence="2" key="1">
    <citation type="submission" date="2016-01" db="EMBL/GenBank/DDBJ databases">
        <authorList>
            <person name="Peeters C."/>
        </authorList>
    </citation>
    <scope>NUCLEOTIDE SEQUENCE</scope>
    <source>
        <strain evidence="2">LMG 29321</strain>
    </source>
</reference>
<feature type="domain" description="AB hydrolase-1" evidence="1">
    <location>
        <begin position="57"/>
        <end position="278"/>
    </location>
</feature>
<dbReference type="RefSeq" id="WP_062604088.1">
    <property type="nucleotide sequence ID" value="NZ_FCOX02000006.1"/>
</dbReference>
<keyword evidence="2" id="KW-0378">Hydrolase</keyword>
<dbReference type="Pfam" id="PF00561">
    <property type="entry name" value="Abhydrolase_1"/>
    <property type="match status" value="1"/>
</dbReference>
<dbReference type="PANTHER" id="PTHR43433:SF4">
    <property type="entry name" value="NON-HEME CHLOROPEROXIDASE-RELATED"/>
    <property type="match status" value="1"/>
</dbReference>
<dbReference type="InterPro" id="IPR000073">
    <property type="entry name" value="AB_hydrolase_1"/>
</dbReference>
<dbReference type="Gene3D" id="3.40.50.1820">
    <property type="entry name" value="alpha/beta hydrolase"/>
    <property type="match status" value="1"/>
</dbReference>
<dbReference type="SUPFAM" id="SSF53474">
    <property type="entry name" value="alpha/beta-Hydrolases"/>
    <property type="match status" value="1"/>
</dbReference>
<dbReference type="EMBL" id="FCOX02000006">
    <property type="protein sequence ID" value="SAK57964.1"/>
    <property type="molecule type" value="Genomic_DNA"/>
</dbReference>
<dbReference type="AlphaFoldDB" id="A0A158AJG5"/>
<evidence type="ECO:0000313" key="2">
    <source>
        <dbReference type="EMBL" id="SAK57964.1"/>
    </source>
</evidence>
<dbReference type="GO" id="GO:0016787">
    <property type="term" value="F:hydrolase activity"/>
    <property type="evidence" value="ECO:0007669"/>
    <property type="project" value="UniProtKB-KW"/>
</dbReference>
<proteinExistence type="predicted"/>
<keyword evidence="3" id="KW-1185">Reference proteome</keyword>
<comment type="caution">
    <text evidence="2">The sequence shown here is derived from an EMBL/GenBank/DDBJ whole genome shotgun (WGS) entry which is preliminary data.</text>
</comment>
<evidence type="ECO:0000313" key="3">
    <source>
        <dbReference type="Proteomes" id="UP000071859"/>
    </source>
</evidence>
<protein>
    <submittedName>
        <fullName evidence="2">Alpha/beta hydrolase</fullName>
    </submittedName>
</protein>
<organism evidence="2 3">
    <name type="scientific">Caballeronia calidae</name>
    <dbReference type="NCBI Taxonomy" id="1777139"/>
    <lineage>
        <taxon>Bacteria</taxon>
        <taxon>Pseudomonadati</taxon>
        <taxon>Pseudomonadota</taxon>
        <taxon>Betaproteobacteria</taxon>
        <taxon>Burkholderiales</taxon>
        <taxon>Burkholderiaceae</taxon>
        <taxon>Caballeronia</taxon>
    </lineage>
</organism>
<accession>A0A158AJG5</accession>
<evidence type="ECO:0000259" key="1">
    <source>
        <dbReference type="Pfam" id="PF00561"/>
    </source>
</evidence>
<dbReference type="InterPro" id="IPR029058">
    <property type="entry name" value="AB_hydrolase_fold"/>
</dbReference>
<dbReference type="PRINTS" id="PR00111">
    <property type="entry name" value="ABHYDROLASE"/>
</dbReference>
<dbReference type="OrthoDB" id="9779853at2"/>
<dbReference type="Proteomes" id="UP000071859">
    <property type="component" value="Unassembled WGS sequence"/>
</dbReference>
<sequence length="292" mass="31965">MAAHQHGDRHRDRAGIARPGFIGTTDGVELFYRDWRDDGAPRNGKTIVFVASYSLPGDMWAYQMLPLTQQGFRCIAFDRRGHGRSSDPGGGYDYDTLADDLAAVIDALDLSDITLVGYSMGGAEAVRYLTRHGSARVARLALIASTLPMLAKTPDNPDGIDRAHVDAFQHDLLTDYPQWLAENARPFAGPEASEAMIGWIREMALRTSHQALFACNETVSRGDFHNELRDIDVPTLIVQGDRDVSNPLELTSQRTVRLIPDARLVVYEGAPHGVFLSDAARLTADLAAFASG</sequence>